<organism evidence="1 2">
    <name type="scientific">Funiculus sociatus GB2-A5</name>
    <dbReference type="NCBI Taxonomy" id="2933946"/>
    <lineage>
        <taxon>Bacteria</taxon>
        <taxon>Bacillati</taxon>
        <taxon>Cyanobacteriota</taxon>
        <taxon>Cyanophyceae</taxon>
        <taxon>Coleofasciculales</taxon>
        <taxon>Coleofasciculaceae</taxon>
        <taxon>Funiculus</taxon>
    </lineage>
</organism>
<accession>A0ABV0JQE8</accession>
<evidence type="ECO:0000313" key="2">
    <source>
        <dbReference type="Proteomes" id="UP001442494"/>
    </source>
</evidence>
<proteinExistence type="predicted"/>
<dbReference type="Proteomes" id="UP001442494">
    <property type="component" value="Unassembled WGS sequence"/>
</dbReference>
<keyword evidence="2" id="KW-1185">Reference proteome</keyword>
<sequence length="49" mass="5689">MSRYWDLSAAQILQQVQFTTADLSSQDAKQRLSEYSINQVCLFLKYAQT</sequence>
<gene>
    <name evidence="1" type="ORF">NDI37_14425</name>
</gene>
<protein>
    <recommendedName>
        <fullName evidence="3">Cation-transporting P-type ATPase N-terminal domain-containing protein</fullName>
    </recommendedName>
</protein>
<evidence type="ECO:0008006" key="3">
    <source>
        <dbReference type="Google" id="ProtNLM"/>
    </source>
</evidence>
<dbReference type="RefSeq" id="WP_190419306.1">
    <property type="nucleotide sequence ID" value="NZ_JAMPKK010000030.1"/>
</dbReference>
<comment type="caution">
    <text evidence="1">The sequence shown here is derived from an EMBL/GenBank/DDBJ whole genome shotgun (WGS) entry which is preliminary data.</text>
</comment>
<name>A0ABV0JQE8_9CYAN</name>
<dbReference type="EMBL" id="JAMPKK010000030">
    <property type="protein sequence ID" value="MEP0865662.1"/>
    <property type="molecule type" value="Genomic_DNA"/>
</dbReference>
<reference evidence="1 2" key="1">
    <citation type="submission" date="2022-04" db="EMBL/GenBank/DDBJ databases">
        <title>Positive selection, recombination, and allopatry shape intraspecific diversity of widespread and dominant cyanobacteria.</title>
        <authorList>
            <person name="Wei J."/>
            <person name="Shu W."/>
            <person name="Hu C."/>
        </authorList>
    </citation>
    <scope>NUCLEOTIDE SEQUENCE [LARGE SCALE GENOMIC DNA]</scope>
    <source>
        <strain evidence="1 2">GB2-A5</strain>
    </source>
</reference>
<evidence type="ECO:0000313" key="1">
    <source>
        <dbReference type="EMBL" id="MEP0865662.1"/>
    </source>
</evidence>